<keyword evidence="5 10" id="KW-0547">Nucleotide-binding</keyword>
<gene>
    <name evidence="13" type="ORF">HETSPECPRED_008594</name>
</gene>
<comment type="similarity">
    <text evidence="1">Belongs to the protein kinase superfamily. STE Ser/Thr protein kinase family. STE20 subfamily.</text>
</comment>
<keyword evidence="6" id="KW-0418">Kinase</keyword>
<dbReference type="OrthoDB" id="248923at2759"/>
<evidence type="ECO:0000256" key="10">
    <source>
        <dbReference type="PROSITE-ProRule" id="PRU10141"/>
    </source>
</evidence>
<keyword evidence="14" id="KW-1185">Reference proteome</keyword>
<dbReference type="Pfam" id="PF00069">
    <property type="entry name" value="Pkinase"/>
    <property type="match status" value="1"/>
</dbReference>
<dbReference type="EC" id="2.7.11.1" evidence="2"/>
<dbReference type="GO" id="GO:0005524">
    <property type="term" value="F:ATP binding"/>
    <property type="evidence" value="ECO:0007669"/>
    <property type="project" value="UniProtKB-UniRule"/>
</dbReference>
<dbReference type="EMBL" id="CAJPDS010000067">
    <property type="protein sequence ID" value="CAF9933305.1"/>
    <property type="molecule type" value="Genomic_DNA"/>
</dbReference>
<dbReference type="InterPro" id="IPR011009">
    <property type="entry name" value="Kinase-like_dom_sf"/>
</dbReference>
<feature type="domain" description="Protein kinase" evidence="12">
    <location>
        <begin position="50"/>
        <end position="320"/>
    </location>
</feature>
<accession>A0A8H3IY34</accession>
<dbReference type="PROSITE" id="PS00107">
    <property type="entry name" value="PROTEIN_KINASE_ATP"/>
    <property type="match status" value="1"/>
</dbReference>
<evidence type="ECO:0000313" key="14">
    <source>
        <dbReference type="Proteomes" id="UP000664521"/>
    </source>
</evidence>
<dbReference type="AlphaFoldDB" id="A0A8H3IY34"/>
<feature type="binding site" evidence="10">
    <location>
        <position position="79"/>
    </location>
    <ligand>
        <name>ATP</name>
        <dbReference type="ChEBI" id="CHEBI:30616"/>
    </ligand>
</feature>
<evidence type="ECO:0000256" key="1">
    <source>
        <dbReference type="ARBA" id="ARBA00008874"/>
    </source>
</evidence>
<evidence type="ECO:0000256" key="5">
    <source>
        <dbReference type="ARBA" id="ARBA00022741"/>
    </source>
</evidence>
<evidence type="ECO:0000256" key="3">
    <source>
        <dbReference type="ARBA" id="ARBA00022527"/>
    </source>
</evidence>
<name>A0A8H3IY34_9LECA</name>
<comment type="catalytic activity">
    <reaction evidence="9">
        <text>L-seryl-[protein] + ATP = O-phospho-L-seryl-[protein] + ADP + H(+)</text>
        <dbReference type="Rhea" id="RHEA:17989"/>
        <dbReference type="Rhea" id="RHEA-COMP:9863"/>
        <dbReference type="Rhea" id="RHEA-COMP:11604"/>
        <dbReference type="ChEBI" id="CHEBI:15378"/>
        <dbReference type="ChEBI" id="CHEBI:29999"/>
        <dbReference type="ChEBI" id="CHEBI:30616"/>
        <dbReference type="ChEBI" id="CHEBI:83421"/>
        <dbReference type="ChEBI" id="CHEBI:456216"/>
        <dbReference type="EC" id="2.7.11.1"/>
    </reaction>
</comment>
<reference evidence="13" key="1">
    <citation type="submission" date="2021-03" db="EMBL/GenBank/DDBJ databases">
        <authorList>
            <person name="Tagirdzhanova G."/>
        </authorList>
    </citation>
    <scope>NUCLEOTIDE SEQUENCE</scope>
</reference>
<proteinExistence type="inferred from homology"/>
<evidence type="ECO:0000256" key="2">
    <source>
        <dbReference type="ARBA" id="ARBA00012513"/>
    </source>
</evidence>
<protein>
    <recommendedName>
        <fullName evidence="2">non-specific serine/threonine protein kinase</fullName>
        <ecNumber evidence="2">2.7.11.1</ecNumber>
    </recommendedName>
</protein>
<feature type="region of interest" description="Disordered" evidence="11">
    <location>
        <begin position="706"/>
        <end position="789"/>
    </location>
</feature>
<evidence type="ECO:0000256" key="11">
    <source>
        <dbReference type="SAM" id="MobiDB-lite"/>
    </source>
</evidence>
<comment type="caution">
    <text evidence="13">The sequence shown here is derived from an EMBL/GenBank/DDBJ whole genome shotgun (WGS) entry which is preliminary data.</text>
</comment>
<dbReference type="PANTHER" id="PTHR48012">
    <property type="entry name" value="STERILE20-LIKE KINASE, ISOFORM B-RELATED"/>
    <property type="match status" value="1"/>
</dbReference>
<keyword evidence="3" id="KW-0723">Serine/threonine-protein kinase</keyword>
<dbReference type="InterPro" id="IPR017441">
    <property type="entry name" value="Protein_kinase_ATP_BS"/>
</dbReference>
<sequence length="929" mass="102525">MASSQSRAFLDLPPSGVMTRQKVETTRIAKEQEAAIGEKLRRNGLPVPEFTFLELIGKGSYGRVFKAKDIKNDRVVALKVIDVDSQDYKVNAAAKDNGIQETLHEIRVLQQLKDSKAKNINLFFDAFQIHSQLWIINDYCPGGSVRTLMRGTDGKLEEKYILPIARELAIGLKAIHDAGIIHRDIKAANVMIHEKGMVQIIDFGVAGVLQTSIDKRSTVIGTPHWMAPELHKNAPPEGLNYGTEVDVWAYGCTLYEIATGLPPFPYTAPGRMLGISLTREPPRLKQSKFSEGLSNLVAFVITANPAHRPSMNDVLQNTYIQGTEESHPTTFLVDLVKKYYQWERSGGQRQSLFIQAGAPAAEFPEDLHDTEEQWNFSTTANFEQQFSSHTGSPNPTTASTTGLGGDHIFGASSTQAVEDSFNSYLVDSQIYTPLSSPEFTSFASEPERDDQLDLDNMGQVNSKATCDTTKEARIERGGKHFKGLFDESENPYVYGVKESPATQDPARASRPIAARVKSDLPLRDETQSSSVMRKEVDVLDIQKSKGTVPNIDLANVGTIKANRMNRAVGAGSNDEDSDDANYGGFNEPKRATMGWKFPQASTTDEPKESKRDTMAWSFPKVEDAEDTDNEVTPMIREPKRDTRAFVFPQVNVAGETSPTSLPVRPALKHATTAPVGDFHRSESGMLDLDAMLEDAQPGDRNLYRAALSSDDEGSTRPASTDSDEEAGTTVDNAKASEATARRLGKLPSKYQATYETDSEDDMEEKKANPPPPPEEQASNAWPRPPWPFADKDWEDMTPEELQAHKAKCDAYITAMGFPEIVGPSAAAMAYDAPGEVLLAEAERLLKDDLQASKVFQQILLHRRELGMDGGVQENPFFPDMIERFARMGINFDPHNPEAIHEIPGWVDPEDGEGQDEEGDGEEEMESKSG</sequence>
<evidence type="ECO:0000256" key="9">
    <source>
        <dbReference type="ARBA" id="ARBA00048679"/>
    </source>
</evidence>
<dbReference type="PANTHER" id="PTHR48012:SF10">
    <property type="entry name" value="FI20177P1"/>
    <property type="match status" value="1"/>
</dbReference>
<dbReference type="PROSITE" id="PS00108">
    <property type="entry name" value="PROTEIN_KINASE_ST"/>
    <property type="match status" value="1"/>
</dbReference>
<dbReference type="InterPro" id="IPR050629">
    <property type="entry name" value="STE20/SPS1-PAK"/>
</dbReference>
<organism evidence="13 14">
    <name type="scientific">Heterodermia speciosa</name>
    <dbReference type="NCBI Taxonomy" id="116794"/>
    <lineage>
        <taxon>Eukaryota</taxon>
        <taxon>Fungi</taxon>
        <taxon>Dikarya</taxon>
        <taxon>Ascomycota</taxon>
        <taxon>Pezizomycotina</taxon>
        <taxon>Lecanoromycetes</taxon>
        <taxon>OSLEUM clade</taxon>
        <taxon>Lecanoromycetidae</taxon>
        <taxon>Caliciales</taxon>
        <taxon>Physciaceae</taxon>
        <taxon>Heterodermia</taxon>
    </lineage>
</organism>
<evidence type="ECO:0000256" key="8">
    <source>
        <dbReference type="ARBA" id="ARBA00047899"/>
    </source>
</evidence>
<dbReference type="InterPro" id="IPR000719">
    <property type="entry name" value="Prot_kinase_dom"/>
</dbReference>
<evidence type="ECO:0000313" key="13">
    <source>
        <dbReference type="EMBL" id="CAF9933305.1"/>
    </source>
</evidence>
<evidence type="ECO:0000256" key="7">
    <source>
        <dbReference type="ARBA" id="ARBA00022840"/>
    </source>
</evidence>
<evidence type="ECO:0000256" key="6">
    <source>
        <dbReference type="ARBA" id="ARBA00022777"/>
    </source>
</evidence>
<dbReference type="PROSITE" id="PS50011">
    <property type="entry name" value="PROTEIN_KINASE_DOM"/>
    <property type="match status" value="1"/>
</dbReference>
<dbReference type="GO" id="GO:0004674">
    <property type="term" value="F:protein serine/threonine kinase activity"/>
    <property type="evidence" value="ECO:0007669"/>
    <property type="project" value="UniProtKB-KW"/>
</dbReference>
<evidence type="ECO:0000259" key="12">
    <source>
        <dbReference type="PROSITE" id="PS50011"/>
    </source>
</evidence>
<feature type="compositionally biased region" description="Acidic residues" evidence="11">
    <location>
        <begin position="907"/>
        <end position="929"/>
    </location>
</feature>
<keyword evidence="4" id="KW-0808">Transferase</keyword>
<dbReference type="SMART" id="SM00220">
    <property type="entry name" value="S_TKc"/>
    <property type="match status" value="1"/>
</dbReference>
<keyword evidence="7 10" id="KW-0067">ATP-binding</keyword>
<dbReference type="Proteomes" id="UP000664521">
    <property type="component" value="Unassembled WGS sequence"/>
</dbReference>
<evidence type="ECO:0000256" key="4">
    <source>
        <dbReference type="ARBA" id="ARBA00022679"/>
    </source>
</evidence>
<dbReference type="SUPFAM" id="SSF56112">
    <property type="entry name" value="Protein kinase-like (PK-like)"/>
    <property type="match status" value="1"/>
</dbReference>
<feature type="region of interest" description="Disordered" evidence="11">
    <location>
        <begin position="901"/>
        <end position="929"/>
    </location>
</feature>
<dbReference type="Gene3D" id="1.10.510.10">
    <property type="entry name" value="Transferase(Phosphotransferase) domain 1"/>
    <property type="match status" value="1"/>
</dbReference>
<dbReference type="InterPro" id="IPR008271">
    <property type="entry name" value="Ser/Thr_kinase_AS"/>
</dbReference>
<dbReference type="GO" id="GO:0005737">
    <property type="term" value="C:cytoplasm"/>
    <property type="evidence" value="ECO:0007669"/>
    <property type="project" value="TreeGrafter"/>
</dbReference>
<comment type="catalytic activity">
    <reaction evidence="8">
        <text>L-threonyl-[protein] + ATP = O-phospho-L-threonyl-[protein] + ADP + H(+)</text>
        <dbReference type="Rhea" id="RHEA:46608"/>
        <dbReference type="Rhea" id="RHEA-COMP:11060"/>
        <dbReference type="Rhea" id="RHEA-COMP:11605"/>
        <dbReference type="ChEBI" id="CHEBI:15378"/>
        <dbReference type="ChEBI" id="CHEBI:30013"/>
        <dbReference type="ChEBI" id="CHEBI:30616"/>
        <dbReference type="ChEBI" id="CHEBI:61977"/>
        <dbReference type="ChEBI" id="CHEBI:456216"/>
        <dbReference type="EC" id="2.7.11.1"/>
    </reaction>
</comment>